<dbReference type="EMBL" id="JAWXYG010000001">
    <property type="protein sequence ID" value="KAK4286419.1"/>
    <property type="molecule type" value="Genomic_DNA"/>
</dbReference>
<dbReference type="Proteomes" id="UP001293593">
    <property type="component" value="Unassembled WGS sequence"/>
</dbReference>
<sequence>MPPLTQQISSSVCHNGLKYSTLTSGLDGPESHQDLKNVVGKDIKDNYVMIYIKGAPDMPRCAVSSLAVRVLKVYDVPFGARNILENPS</sequence>
<comment type="caution">
    <text evidence="2">The sequence shown here is derived from an EMBL/GenBank/DDBJ whole genome shotgun (WGS) entry which is preliminary data.</text>
</comment>
<dbReference type="Gene3D" id="3.40.30.10">
    <property type="entry name" value="Glutaredoxin"/>
    <property type="match status" value="1"/>
</dbReference>
<keyword evidence="3" id="KW-1185">Reference proteome</keyword>
<evidence type="ECO:0000313" key="2">
    <source>
        <dbReference type="EMBL" id="KAK4286419.1"/>
    </source>
</evidence>
<evidence type="ECO:0000256" key="1">
    <source>
        <dbReference type="ARBA" id="ARBA00023284"/>
    </source>
</evidence>
<reference evidence="2" key="1">
    <citation type="submission" date="2023-10" db="EMBL/GenBank/DDBJ databases">
        <title>Chromosome-level genome of the transformable northern wattle, Acacia crassicarpa.</title>
        <authorList>
            <person name="Massaro I."/>
            <person name="Sinha N.R."/>
            <person name="Poethig S."/>
            <person name="Leichty A.R."/>
        </authorList>
    </citation>
    <scope>NUCLEOTIDE SEQUENCE</scope>
    <source>
        <strain evidence="2">Acra3RX</strain>
        <tissue evidence="2">Leaf</tissue>
    </source>
</reference>
<proteinExistence type="predicted"/>
<keyword evidence="1" id="KW-0676">Redox-active center</keyword>
<gene>
    <name evidence="2" type="ORF">QN277_002977</name>
</gene>
<dbReference type="SUPFAM" id="SSF52833">
    <property type="entry name" value="Thioredoxin-like"/>
    <property type="match status" value="1"/>
</dbReference>
<accession>A0AAE1NAL9</accession>
<evidence type="ECO:0000313" key="3">
    <source>
        <dbReference type="Proteomes" id="UP001293593"/>
    </source>
</evidence>
<dbReference type="GO" id="GO:0005759">
    <property type="term" value="C:mitochondrial matrix"/>
    <property type="evidence" value="ECO:0007669"/>
    <property type="project" value="TreeGrafter"/>
</dbReference>
<dbReference type="AlphaFoldDB" id="A0AAE1NAL9"/>
<name>A0AAE1NAL9_9FABA</name>
<dbReference type="InterPro" id="IPR004480">
    <property type="entry name" value="Monothiol_GRX-rel"/>
</dbReference>
<protein>
    <submittedName>
        <fullName evidence="2">Uncharacterized protein</fullName>
    </submittedName>
</protein>
<dbReference type="PANTHER" id="PTHR10293:SF16">
    <property type="entry name" value="GLUTAREDOXIN-RELATED PROTEIN 5, MITOCHONDRIAL"/>
    <property type="match status" value="1"/>
</dbReference>
<organism evidence="2 3">
    <name type="scientific">Acacia crassicarpa</name>
    <name type="common">northern wattle</name>
    <dbReference type="NCBI Taxonomy" id="499986"/>
    <lineage>
        <taxon>Eukaryota</taxon>
        <taxon>Viridiplantae</taxon>
        <taxon>Streptophyta</taxon>
        <taxon>Embryophyta</taxon>
        <taxon>Tracheophyta</taxon>
        <taxon>Spermatophyta</taxon>
        <taxon>Magnoliopsida</taxon>
        <taxon>eudicotyledons</taxon>
        <taxon>Gunneridae</taxon>
        <taxon>Pentapetalae</taxon>
        <taxon>rosids</taxon>
        <taxon>fabids</taxon>
        <taxon>Fabales</taxon>
        <taxon>Fabaceae</taxon>
        <taxon>Caesalpinioideae</taxon>
        <taxon>mimosoid clade</taxon>
        <taxon>Acacieae</taxon>
        <taxon>Acacia</taxon>
    </lineage>
</organism>
<dbReference type="PROSITE" id="PS51354">
    <property type="entry name" value="GLUTAREDOXIN_2"/>
    <property type="match status" value="1"/>
</dbReference>
<dbReference type="InterPro" id="IPR036249">
    <property type="entry name" value="Thioredoxin-like_sf"/>
</dbReference>
<dbReference type="PANTHER" id="PTHR10293">
    <property type="entry name" value="GLUTAREDOXIN FAMILY MEMBER"/>
    <property type="match status" value="1"/>
</dbReference>